<organism evidence="5 6">
    <name type="scientific">Marichromatium bheemlicum</name>
    <dbReference type="NCBI Taxonomy" id="365339"/>
    <lineage>
        <taxon>Bacteria</taxon>
        <taxon>Pseudomonadati</taxon>
        <taxon>Pseudomonadota</taxon>
        <taxon>Gammaproteobacteria</taxon>
        <taxon>Chromatiales</taxon>
        <taxon>Chromatiaceae</taxon>
        <taxon>Marichromatium</taxon>
    </lineage>
</organism>
<dbReference type="InterPro" id="IPR015919">
    <property type="entry name" value="Cadherin-like_sf"/>
</dbReference>
<keyword evidence="6" id="KW-1185">Reference proteome</keyword>
<evidence type="ECO:0000313" key="6">
    <source>
        <dbReference type="Proteomes" id="UP000740754"/>
    </source>
</evidence>
<dbReference type="SUPFAM" id="SSF69318">
    <property type="entry name" value="Integrin alpha N-terminal domain"/>
    <property type="match status" value="1"/>
</dbReference>
<evidence type="ECO:0000256" key="3">
    <source>
        <dbReference type="SAM" id="MobiDB-lite"/>
    </source>
</evidence>
<accession>A0ABX1IBT8</accession>
<dbReference type="InterPro" id="IPR002126">
    <property type="entry name" value="Cadherin-like_dom"/>
</dbReference>
<feature type="domain" description="Cadherin" evidence="4">
    <location>
        <begin position="230"/>
        <end position="336"/>
    </location>
</feature>
<dbReference type="InterPro" id="IPR018511">
    <property type="entry name" value="Hemolysin-typ_Ca-bd_CS"/>
</dbReference>
<dbReference type="Pfam" id="PF00028">
    <property type="entry name" value="Cadherin"/>
    <property type="match status" value="1"/>
</dbReference>
<evidence type="ECO:0000256" key="1">
    <source>
        <dbReference type="ARBA" id="ARBA00022729"/>
    </source>
</evidence>
<dbReference type="InterPro" id="IPR013517">
    <property type="entry name" value="FG-GAP"/>
</dbReference>
<dbReference type="CDD" id="cd11304">
    <property type="entry name" value="Cadherin_repeat"/>
    <property type="match status" value="1"/>
</dbReference>
<dbReference type="Gene3D" id="2.60.40.60">
    <property type="entry name" value="Cadherins"/>
    <property type="match status" value="1"/>
</dbReference>
<protein>
    <recommendedName>
        <fullName evidence="4">Cadherin domain-containing protein</fullName>
    </recommendedName>
</protein>
<dbReference type="PROSITE" id="PS50268">
    <property type="entry name" value="CADHERIN_2"/>
    <property type="match status" value="1"/>
</dbReference>
<dbReference type="SUPFAM" id="SSF51120">
    <property type="entry name" value="beta-Roll"/>
    <property type="match status" value="1"/>
</dbReference>
<dbReference type="SMART" id="SM00112">
    <property type="entry name" value="CA"/>
    <property type="match status" value="1"/>
</dbReference>
<dbReference type="InterPro" id="IPR028994">
    <property type="entry name" value="Integrin_alpha_N"/>
</dbReference>
<evidence type="ECO:0000256" key="2">
    <source>
        <dbReference type="ARBA" id="ARBA00022837"/>
    </source>
</evidence>
<reference evidence="5 6" key="1">
    <citation type="submission" date="2020-04" db="EMBL/GenBank/DDBJ databases">
        <title>Draft Whole-Genome sequence of Marichromatium bheemlicum DSM 18632, type strain.</title>
        <authorList>
            <person name="Kyndt J.A."/>
            <person name="Meyer T.E."/>
        </authorList>
    </citation>
    <scope>NUCLEOTIDE SEQUENCE [LARGE SCALE GENOMIC DNA]</scope>
    <source>
        <strain evidence="5 6">DSM 18632</strain>
    </source>
</reference>
<keyword evidence="1" id="KW-0732">Signal</keyword>
<dbReference type="InterPro" id="IPR011049">
    <property type="entry name" value="Serralysin-like_metalloprot_C"/>
</dbReference>
<evidence type="ECO:0000313" key="5">
    <source>
        <dbReference type="EMBL" id="NKN34474.1"/>
    </source>
</evidence>
<dbReference type="PROSITE" id="PS00330">
    <property type="entry name" value="HEMOLYSIN_CALCIUM"/>
    <property type="match status" value="3"/>
</dbReference>
<dbReference type="SUPFAM" id="SSF49313">
    <property type="entry name" value="Cadherin-like"/>
    <property type="match status" value="1"/>
</dbReference>
<dbReference type="Gene3D" id="2.150.10.10">
    <property type="entry name" value="Serralysin-like metalloprotease, C-terminal"/>
    <property type="match status" value="1"/>
</dbReference>
<dbReference type="PRINTS" id="PR00313">
    <property type="entry name" value="CABNDNGRPT"/>
</dbReference>
<dbReference type="Pfam" id="PF00353">
    <property type="entry name" value="HemolysinCabind"/>
    <property type="match status" value="2"/>
</dbReference>
<evidence type="ECO:0000259" key="4">
    <source>
        <dbReference type="PROSITE" id="PS50268"/>
    </source>
</evidence>
<feature type="compositionally biased region" description="Gly residues" evidence="3">
    <location>
        <begin position="323"/>
        <end position="332"/>
    </location>
</feature>
<proteinExistence type="predicted"/>
<gene>
    <name evidence="5" type="ORF">HF203_14735</name>
</gene>
<dbReference type="RefSeq" id="WP_210424801.1">
    <property type="nucleotide sequence ID" value="NZ_JAAXKX010000028.1"/>
</dbReference>
<dbReference type="PANTHER" id="PTHR44103">
    <property type="entry name" value="PROPROTEIN CONVERTASE P"/>
    <property type="match status" value="1"/>
</dbReference>
<feature type="compositionally biased region" description="Low complexity" evidence="3">
    <location>
        <begin position="371"/>
        <end position="383"/>
    </location>
</feature>
<feature type="region of interest" description="Disordered" evidence="3">
    <location>
        <begin position="320"/>
        <end position="422"/>
    </location>
</feature>
<keyword evidence="2" id="KW-0106">Calcium</keyword>
<dbReference type="Proteomes" id="UP000740754">
    <property type="component" value="Unassembled WGS sequence"/>
</dbReference>
<name>A0ABX1IBT8_9GAMM</name>
<feature type="non-terminal residue" evidence="5">
    <location>
        <position position="1"/>
    </location>
</feature>
<dbReference type="Pfam" id="PF13517">
    <property type="entry name" value="FG-GAP_3"/>
    <property type="match status" value="2"/>
</dbReference>
<dbReference type="EMBL" id="JAAXKX010000028">
    <property type="protein sequence ID" value="NKN34474.1"/>
    <property type="molecule type" value="Genomic_DNA"/>
</dbReference>
<dbReference type="PANTHER" id="PTHR44103:SF1">
    <property type="entry name" value="PROPROTEIN CONVERTASE P"/>
    <property type="match status" value="1"/>
</dbReference>
<comment type="caution">
    <text evidence="5">The sequence shown here is derived from an EMBL/GenBank/DDBJ whole genome shotgun (WGS) entry which is preliminary data.</text>
</comment>
<sequence>ATAVTNPFDLGDVGYHPSLSLVDLDGDGDLDLVVGNSTGDLLFFENTGTASSATFGNAQTAAFGLDHDSRLYDSAFADLDGDGLVDALGVNGSGDLMYFHNTGTATRPEFADPSQSPFGLDVTTFQSPRIEFADIDGDGKLDLFAGTAYSGIWLLENTGSVNTPAFASAASAPGGLDETGYMASPTFADIDADGDLDALVGNYDGNLMLFWNNHAPIITSDGGSKDAKHSIEENTTSITVIVATDLDDPPEALSYRISGGADQDLLTIDPDTGRLSFVTAPDFESPRDSDANNRYEIEIKVDDGKNGTATQRLTIIVTDITEGGSGGDGGGSAPESANDGDDDIFVGDDSAILDDGSIDTGLNPTDDFTDTTLDGAPVTTGTTTDRRTGEDVAVVVSDPTAPGERTDVDPSSPEVDIPVGGVKVSKPESLGLIATSRVSTERTALETLTGGDDAATDPEEAAGRAALIDALESRAAGGGVEVVQVTPVWPSEGDTGDTPLRLTIDLGDGSSTDGRPTLVVVDTNALYDAAGNPRGPVEIVVAGAGTLVVRGPGSFRGDDGDTGPDVDIVQGDGSAQVLFFGPDDDIIRGGGGDDTLGSAGGHDRLFGDGGNDRLDGGPGADILIGGRGDDRLVGGSGADTTQVAGSMTELTLTRAADGTATLVSASGTDTLGADVELLVSTADGALTLVQTFSAARHPGLGIDTTFDADFYLAANPDVAAAVAAGIIATAEAHFLTWGAAEGRAPNTGWDEAAYLAGNPDIAAAVATGQIASGIAHVLRNPSQDLVLAADTTFDTTFYLANNPDVAAAIATGRLSSAEAHFLGWGMAEGRAPHALWNAEDYLVDNPDVAAAIAAGAFSSAVEHYWCYGAAENREPGPWFDTAAYLAANPDVAAAGIDAASHFVLWGAGEGRLGAVADTELLLA</sequence>
<dbReference type="InterPro" id="IPR001343">
    <property type="entry name" value="Hemolysn_Ca-bd"/>
</dbReference>